<dbReference type="EMBL" id="VBWN01000006">
    <property type="protein sequence ID" value="TLF40830.1"/>
    <property type="molecule type" value="Genomic_DNA"/>
</dbReference>
<accession>A0A5R8LUK0</accession>
<evidence type="ECO:0000313" key="2">
    <source>
        <dbReference type="Proteomes" id="UP000307781"/>
    </source>
</evidence>
<dbReference type="AlphaFoldDB" id="A0A5R8LUK0"/>
<proteinExistence type="predicted"/>
<dbReference type="Proteomes" id="UP000307781">
    <property type="component" value="Unassembled WGS sequence"/>
</dbReference>
<comment type="caution">
    <text evidence="1">The sequence shown here is derived from an EMBL/GenBank/DDBJ whole genome shotgun (WGS) entry which is preliminary data.</text>
</comment>
<reference evidence="1 2" key="1">
    <citation type="submission" date="2019-05" db="EMBL/GenBank/DDBJ databases">
        <title>Genome-based reclassification of Lactobacillus casei as Lactobacillus casei subsp. casei. subsp.nov., description of Lactobacillus casei subsp. zeae subsp. nov., and emended description of Lactobacillus casei.</title>
        <authorList>
            <person name="Huang C.-H."/>
        </authorList>
    </citation>
    <scope>NUCLEOTIDE SEQUENCE [LARGE SCALE GENOMIC DNA]</scope>
    <source>
        <strain evidence="1 2">CRBIP24.58</strain>
    </source>
</reference>
<name>A0A5R8LUK0_LACZE</name>
<organism evidence="1 2">
    <name type="scientific">Lacticaseibacillus zeae</name>
    <name type="common">Lactobacillus zeae</name>
    <dbReference type="NCBI Taxonomy" id="57037"/>
    <lineage>
        <taxon>Bacteria</taxon>
        <taxon>Bacillati</taxon>
        <taxon>Bacillota</taxon>
        <taxon>Bacilli</taxon>
        <taxon>Lactobacillales</taxon>
        <taxon>Lactobacillaceae</taxon>
        <taxon>Lacticaseibacillus</taxon>
    </lineage>
</organism>
<gene>
    <name evidence="1" type="ORF">FEI14_09180</name>
</gene>
<sequence>MAGLWPFRFEVLMRRFLGLRARFRDAAENFCLEALARRFLAQRPRFQPINNSRFFPIARLLQVK</sequence>
<evidence type="ECO:0000313" key="1">
    <source>
        <dbReference type="EMBL" id="TLF40830.1"/>
    </source>
</evidence>
<protein>
    <submittedName>
        <fullName evidence="1">Uncharacterized protein</fullName>
    </submittedName>
</protein>